<dbReference type="HOGENOM" id="CLU_1626867_0_0_1"/>
<dbReference type="AlphaFoldDB" id="W9W2F8"/>
<evidence type="ECO:0000313" key="3">
    <source>
        <dbReference type="Proteomes" id="UP000019473"/>
    </source>
</evidence>
<evidence type="ECO:0000313" key="2">
    <source>
        <dbReference type="EMBL" id="EXJ62247.1"/>
    </source>
</evidence>
<sequence length="163" mass="16835">MFALMLTILLAALRLDLVVAQSIRNLGVSCIAGAQQCGPRGGIGDGAHPVLVPQSFITDALIPLIPNSTRQIAPGPAPVRLAASPFATGSCPLRRNIVIDTASGAQQEMVGFGHAWTDSATSVFNTLDNATLARVLGDLFGQNGNNVGFMRHTIGSSDLSGGQ</sequence>
<reference evidence="2 3" key="1">
    <citation type="submission" date="2013-03" db="EMBL/GenBank/DDBJ databases">
        <title>The Genome Sequence of Cladophialophora yegresii CBS 114405.</title>
        <authorList>
            <consortium name="The Broad Institute Genomics Platform"/>
            <person name="Cuomo C."/>
            <person name="de Hoog S."/>
            <person name="Gorbushina A."/>
            <person name="Walker B."/>
            <person name="Young S.K."/>
            <person name="Zeng Q."/>
            <person name="Gargeya S."/>
            <person name="Fitzgerald M."/>
            <person name="Haas B."/>
            <person name="Abouelleil A."/>
            <person name="Allen A.W."/>
            <person name="Alvarado L."/>
            <person name="Arachchi H.M."/>
            <person name="Berlin A.M."/>
            <person name="Chapman S.B."/>
            <person name="Gainer-Dewar J."/>
            <person name="Goldberg J."/>
            <person name="Griggs A."/>
            <person name="Gujja S."/>
            <person name="Hansen M."/>
            <person name="Howarth C."/>
            <person name="Imamovic A."/>
            <person name="Ireland A."/>
            <person name="Larimer J."/>
            <person name="McCowan C."/>
            <person name="Murphy C."/>
            <person name="Pearson M."/>
            <person name="Poon T.W."/>
            <person name="Priest M."/>
            <person name="Roberts A."/>
            <person name="Saif S."/>
            <person name="Shea T."/>
            <person name="Sisk P."/>
            <person name="Sykes S."/>
            <person name="Wortman J."/>
            <person name="Nusbaum C."/>
            <person name="Birren B."/>
        </authorList>
    </citation>
    <scope>NUCLEOTIDE SEQUENCE [LARGE SCALE GENOMIC DNA]</scope>
    <source>
        <strain evidence="2 3">CBS 114405</strain>
    </source>
</reference>
<protein>
    <submittedName>
        <fullName evidence="2">Uncharacterized protein</fullName>
    </submittedName>
</protein>
<name>W9W2F8_9EURO</name>
<dbReference type="OrthoDB" id="2160638at2759"/>
<organism evidence="2 3">
    <name type="scientific">Cladophialophora yegresii CBS 114405</name>
    <dbReference type="NCBI Taxonomy" id="1182544"/>
    <lineage>
        <taxon>Eukaryota</taxon>
        <taxon>Fungi</taxon>
        <taxon>Dikarya</taxon>
        <taxon>Ascomycota</taxon>
        <taxon>Pezizomycotina</taxon>
        <taxon>Eurotiomycetes</taxon>
        <taxon>Chaetothyriomycetidae</taxon>
        <taxon>Chaetothyriales</taxon>
        <taxon>Herpotrichiellaceae</taxon>
        <taxon>Cladophialophora</taxon>
    </lineage>
</organism>
<feature type="chain" id="PRO_5004934275" evidence="1">
    <location>
        <begin position="21"/>
        <end position="163"/>
    </location>
</feature>
<dbReference type="RefSeq" id="XP_007754901.1">
    <property type="nucleotide sequence ID" value="XM_007756711.1"/>
</dbReference>
<dbReference type="Proteomes" id="UP000019473">
    <property type="component" value="Unassembled WGS sequence"/>
</dbReference>
<gene>
    <name evidence="2" type="ORF">A1O7_02680</name>
</gene>
<keyword evidence="1" id="KW-0732">Signal</keyword>
<dbReference type="Gene3D" id="3.20.20.80">
    <property type="entry name" value="Glycosidases"/>
    <property type="match status" value="1"/>
</dbReference>
<comment type="caution">
    <text evidence="2">The sequence shown here is derived from an EMBL/GenBank/DDBJ whole genome shotgun (WGS) entry which is preliminary data.</text>
</comment>
<proteinExistence type="predicted"/>
<accession>W9W2F8</accession>
<evidence type="ECO:0000256" key="1">
    <source>
        <dbReference type="SAM" id="SignalP"/>
    </source>
</evidence>
<dbReference type="VEuPathDB" id="FungiDB:A1O7_02680"/>
<feature type="signal peptide" evidence="1">
    <location>
        <begin position="1"/>
        <end position="20"/>
    </location>
</feature>
<dbReference type="GeneID" id="19177286"/>
<dbReference type="EMBL" id="AMGW01000002">
    <property type="protein sequence ID" value="EXJ62247.1"/>
    <property type="molecule type" value="Genomic_DNA"/>
</dbReference>
<dbReference type="STRING" id="1182544.W9W2F8"/>
<keyword evidence="3" id="KW-1185">Reference proteome</keyword>